<feature type="chain" id="PRO_5013098416" description="Peptidase M28 domain-containing protein" evidence="1">
    <location>
        <begin position="19"/>
        <end position="312"/>
    </location>
</feature>
<evidence type="ECO:0000259" key="2">
    <source>
        <dbReference type="Pfam" id="PF04389"/>
    </source>
</evidence>
<keyword evidence="4" id="KW-1185">Reference proteome</keyword>
<dbReference type="EMBL" id="CP020465">
    <property type="protein sequence ID" value="ASP49390.1"/>
    <property type="molecule type" value="Genomic_DNA"/>
</dbReference>
<dbReference type="PROSITE" id="PS51257">
    <property type="entry name" value="PROKAR_LIPOPROTEIN"/>
    <property type="match status" value="1"/>
</dbReference>
<dbReference type="GO" id="GO:0006508">
    <property type="term" value="P:proteolysis"/>
    <property type="evidence" value="ECO:0007669"/>
    <property type="project" value="InterPro"/>
</dbReference>
<protein>
    <recommendedName>
        <fullName evidence="2">Peptidase M28 domain-containing protein</fullName>
    </recommendedName>
</protein>
<dbReference type="Pfam" id="PF04389">
    <property type="entry name" value="Peptidase_M28"/>
    <property type="match status" value="1"/>
</dbReference>
<evidence type="ECO:0000313" key="4">
    <source>
        <dbReference type="Proteomes" id="UP000202259"/>
    </source>
</evidence>
<dbReference type="SUPFAM" id="SSF53187">
    <property type="entry name" value="Zn-dependent exopeptidases"/>
    <property type="match status" value="1"/>
</dbReference>
<dbReference type="PANTHER" id="PTHR12147:SF26">
    <property type="entry name" value="PEPTIDASE M28 DOMAIN-CONTAINING PROTEIN"/>
    <property type="match status" value="1"/>
</dbReference>
<feature type="signal peptide" evidence="1">
    <location>
        <begin position="1"/>
        <end position="18"/>
    </location>
</feature>
<gene>
    <name evidence="3" type="ORF">B5D82_17415</name>
</gene>
<dbReference type="AlphaFoldDB" id="A0A222GC20"/>
<organism evidence="3 4">
    <name type="scientific">Cognaticolwellia beringensis</name>
    <dbReference type="NCBI Taxonomy" id="1967665"/>
    <lineage>
        <taxon>Bacteria</taxon>
        <taxon>Pseudomonadati</taxon>
        <taxon>Pseudomonadota</taxon>
        <taxon>Gammaproteobacteria</taxon>
        <taxon>Alteromonadales</taxon>
        <taxon>Colwelliaceae</taxon>
        <taxon>Cognaticolwellia</taxon>
    </lineage>
</organism>
<dbReference type="KEGG" id="cber:B5D82_17415"/>
<evidence type="ECO:0000313" key="3">
    <source>
        <dbReference type="EMBL" id="ASP49390.1"/>
    </source>
</evidence>
<accession>A0A222GC20</accession>
<dbReference type="Proteomes" id="UP000202259">
    <property type="component" value="Chromosome"/>
</dbReference>
<proteinExistence type="predicted"/>
<reference evidence="3 4" key="1">
    <citation type="submission" date="2017-08" db="EMBL/GenBank/DDBJ databases">
        <title>Complete genome of Colwellia sp. NB097-1, a psychrophile bacterium ioslated from Bering Sea.</title>
        <authorList>
            <person name="Chen X."/>
        </authorList>
    </citation>
    <scope>NUCLEOTIDE SEQUENCE [LARGE SCALE GENOMIC DNA]</scope>
    <source>
        <strain evidence="3 4">NB097-1</strain>
    </source>
</reference>
<feature type="domain" description="Peptidase M28" evidence="2">
    <location>
        <begin position="99"/>
        <end position="301"/>
    </location>
</feature>
<dbReference type="PANTHER" id="PTHR12147">
    <property type="entry name" value="METALLOPEPTIDASE M28 FAMILY MEMBER"/>
    <property type="match status" value="1"/>
</dbReference>
<dbReference type="Gene3D" id="3.40.630.10">
    <property type="entry name" value="Zn peptidases"/>
    <property type="match status" value="1"/>
</dbReference>
<sequence>MINLKPYCLLLVVLISTACSIHKNSFSKIGYSPQETVLKHLHYLSLDSLQGRKIGTAGGKSSQDYIVAQLELNNIKPLSSEYLAPFSITGFLNSTQGNNVVGLITGTEFPNRFIVISAHFDHIGGHGNKIYNGADDNASGTSALLYYAKKLQHSPLRYSVIVLFTDGEEVNLNGAKSFIKQNAIILDKIVLNINLDMIAGHATTKYLRYISRGLNDLLGEEKSLVFEQKNYAMQLKKGFRQRNPCENKNIKWQLASDHGVFYRQRIPFIYFGVGCHKNYHQISDTFENINREFFLSAVDIIYQQIKFIDQNI</sequence>
<evidence type="ECO:0000256" key="1">
    <source>
        <dbReference type="SAM" id="SignalP"/>
    </source>
</evidence>
<name>A0A222GC20_9GAMM</name>
<dbReference type="InterPro" id="IPR007484">
    <property type="entry name" value="Peptidase_M28"/>
</dbReference>
<dbReference type="GO" id="GO:0008235">
    <property type="term" value="F:metalloexopeptidase activity"/>
    <property type="evidence" value="ECO:0007669"/>
    <property type="project" value="InterPro"/>
</dbReference>
<dbReference type="InterPro" id="IPR045175">
    <property type="entry name" value="M28_fam"/>
</dbReference>
<keyword evidence="1" id="KW-0732">Signal</keyword>